<keyword evidence="2" id="KW-1185">Reference proteome</keyword>
<dbReference type="STRING" id="266749.SAMN05421876_1252"/>
<evidence type="ECO:0000313" key="2">
    <source>
        <dbReference type="Proteomes" id="UP000031473"/>
    </source>
</evidence>
<evidence type="ECO:0000313" key="1">
    <source>
        <dbReference type="EMBL" id="KIA84137.1"/>
    </source>
</evidence>
<dbReference type="RefSeq" id="WP_039355032.1">
    <property type="nucleotide sequence ID" value="NZ_FOLA01000025.1"/>
</dbReference>
<gene>
    <name evidence="1" type="ORF">OA86_14880</name>
</gene>
<dbReference type="EMBL" id="JSYL01000022">
    <property type="protein sequence ID" value="KIA84137.1"/>
    <property type="molecule type" value="Genomic_DNA"/>
</dbReference>
<dbReference type="OrthoDB" id="6717961at2"/>
<comment type="caution">
    <text evidence="1">The sequence shown here is derived from an EMBL/GenBank/DDBJ whole genome shotgun (WGS) entry which is preliminary data.</text>
</comment>
<accession>A0A0C1ET29</accession>
<reference evidence="1 2" key="1">
    <citation type="submission" date="2014-10" db="EMBL/GenBank/DDBJ databases">
        <title>Kaistella jeonii genome.</title>
        <authorList>
            <person name="Clayton J.T."/>
            <person name="Newman J.D."/>
        </authorList>
    </citation>
    <scope>NUCLEOTIDE SEQUENCE [LARGE SCALE GENOMIC DNA]</scope>
    <source>
        <strain evidence="1 2">DSM 17048</strain>
    </source>
</reference>
<protein>
    <submittedName>
        <fullName evidence="1">Uncharacterized protein</fullName>
    </submittedName>
</protein>
<organism evidence="1 2">
    <name type="scientific">Kaistella jeonii</name>
    <dbReference type="NCBI Taxonomy" id="266749"/>
    <lineage>
        <taxon>Bacteria</taxon>
        <taxon>Pseudomonadati</taxon>
        <taxon>Bacteroidota</taxon>
        <taxon>Flavobacteriia</taxon>
        <taxon>Flavobacteriales</taxon>
        <taxon>Weeksellaceae</taxon>
        <taxon>Chryseobacterium group</taxon>
        <taxon>Kaistella</taxon>
    </lineage>
</organism>
<dbReference type="AlphaFoldDB" id="A0A0C1ET29"/>
<sequence>MANPGVEFDTKKTIDRKGIEPTQIISIKLLTALDKGSKNDGTGKNLQVGMIYGKTYKFKVTAYTNNPPPDKKKIKWKYKYHSLSQNKWIEHTSTVTAKFGVIDHLDSV</sequence>
<proteinExistence type="predicted"/>
<dbReference type="Proteomes" id="UP000031473">
    <property type="component" value="Unassembled WGS sequence"/>
</dbReference>
<name>A0A0C1ET29_9FLAO</name>